<feature type="transmembrane region" description="Helical" evidence="1">
    <location>
        <begin position="63"/>
        <end position="82"/>
    </location>
</feature>
<evidence type="ECO:0000256" key="1">
    <source>
        <dbReference type="SAM" id="Phobius"/>
    </source>
</evidence>
<dbReference type="Proteomes" id="UP001378956">
    <property type="component" value="Unassembled WGS sequence"/>
</dbReference>
<evidence type="ECO:0000313" key="3">
    <source>
        <dbReference type="Proteomes" id="UP001378956"/>
    </source>
</evidence>
<dbReference type="RefSeq" id="WP_337717571.1">
    <property type="nucleotide sequence ID" value="NZ_JBBEUB010000009.1"/>
</dbReference>
<reference evidence="2 3" key="1">
    <citation type="submission" date="2024-03" db="EMBL/GenBank/DDBJ databases">
        <title>Sequence of Lycoming College Course Isolates.</title>
        <authorList>
            <person name="Plotts O."/>
            <person name="Newman J."/>
        </authorList>
    </citation>
    <scope>NUCLEOTIDE SEQUENCE [LARGE SCALE GENOMIC DNA]</scope>
    <source>
        <strain evidence="2 3">CJB-3</strain>
    </source>
</reference>
<proteinExistence type="predicted"/>
<gene>
    <name evidence="2" type="ORF">WAE58_21695</name>
</gene>
<organism evidence="2 3">
    <name type="scientific">Pedobacter panaciterrae</name>
    <dbReference type="NCBI Taxonomy" id="363849"/>
    <lineage>
        <taxon>Bacteria</taxon>
        <taxon>Pseudomonadati</taxon>
        <taxon>Bacteroidota</taxon>
        <taxon>Sphingobacteriia</taxon>
        <taxon>Sphingobacteriales</taxon>
        <taxon>Sphingobacteriaceae</taxon>
        <taxon>Pedobacter</taxon>
    </lineage>
</organism>
<accession>A0ABU8NS33</accession>
<keyword evidence="1" id="KW-0812">Transmembrane</keyword>
<evidence type="ECO:0000313" key="2">
    <source>
        <dbReference type="EMBL" id="MEJ2905074.1"/>
    </source>
</evidence>
<name>A0ABU8NS33_9SPHI</name>
<sequence length="105" mass="11864">MTITKAKKHVASNYGYANWTDAISDQETEVCEMMNYEAEVLVQLNQINTGRLDYLYSVNVGRAFIIGLIITLLLLTLSIKAVQVCNEPTKQEVDAYQFNRKSIGQ</sequence>
<dbReference type="EMBL" id="JBBEUB010000009">
    <property type="protein sequence ID" value="MEJ2905074.1"/>
    <property type="molecule type" value="Genomic_DNA"/>
</dbReference>
<keyword evidence="1" id="KW-1133">Transmembrane helix</keyword>
<keyword evidence="1" id="KW-0472">Membrane</keyword>
<comment type="caution">
    <text evidence="2">The sequence shown here is derived from an EMBL/GenBank/DDBJ whole genome shotgun (WGS) entry which is preliminary data.</text>
</comment>
<keyword evidence="3" id="KW-1185">Reference proteome</keyword>
<protein>
    <submittedName>
        <fullName evidence="2">Uncharacterized protein</fullName>
    </submittedName>
</protein>